<feature type="signal peptide" evidence="1">
    <location>
        <begin position="1"/>
        <end position="33"/>
    </location>
</feature>
<evidence type="ECO:0000313" key="2">
    <source>
        <dbReference type="EMBL" id="GIE69451.1"/>
    </source>
</evidence>
<keyword evidence="1" id="KW-0732">Signal</keyword>
<dbReference type="RefSeq" id="WP_203827600.1">
    <property type="nucleotide sequence ID" value="NZ_BAAATY010000019.1"/>
</dbReference>
<feature type="chain" id="PRO_5046691077" evidence="1">
    <location>
        <begin position="34"/>
        <end position="259"/>
    </location>
</feature>
<protein>
    <submittedName>
        <fullName evidence="2">Uncharacterized protein</fullName>
    </submittedName>
</protein>
<dbReference type="Proteomes" id="UP000624709">
    <property type="component" value="Unassembled WGS sequence"/>
</dbReference>
<reference evidence="2 3" key="1">
    <citation type="submission" date="2021-01" db="EMBL/GenBank/DDBJ databases">
        <title>Whole genome shotgun sequence of Actinoplanes palleronii NBRC 14916.</title>
        <authorList>
            <person name="Komaki H."/>
            <person name="Tamura T."/>
        </authorList>
    </citation>
    <scope>NUCLEOTIDE SEQUENCE [LARGE SCALE GENOMIC DNA]</scope>
    <source>
        <strain evidence="2 3">NBRC 14916</strain>
    </source>
</reference>
<proteinExistence type="predicted"/>
<accession>A0ABQ4BFJ2</accession>
<sequence length="259" mass="26427">MMFRRLGGRPAATAIAAMTAAALVAATPMPAQAVDPATIVGAALKAYDVYQKLAGGGLTLDDATTKIIDAVNAAKTDIMRHTDRLATAEVRACTTSAVINVADIGALSPDSRQLFALNATDCVTLAQSLLATVGSAASVDELGFAVNVVGPIALLARTSAGLMTGGLRSSLTSADTTVLTRLKPSCRDIPLWGDAGPGQPVEVEIICTAYNGAQGYDSVVLRIKRGQPLPPIDHTSAINDAVSATSYPVAQAALPVLTS</sequence>
<keyword evidence="3" id="KW-1185">Reference proteome</keyword>
<comment type="caution">
    <text evidence="2">The sequence shown here is derived from an EMBL/GenBank/DDBJ whole genome shotgun (WGS) entry which is preliminary data.</text>
</comment>
<gene>
    <name evidence="2" type="ORF">Apa02nite_055590</name>
</gene>
<dbReference type="EMBL" id="BOMS01000088">
    <property type="protein sequence ID" value="GIE69451.1"/>
    <property type="molecule type" value="Genomic_DNA"/>
</dbReference>
<name>A0ABQ4BFJ2_9ACTN</name>
<organism evidence="2 3">
    <name type="scientific">Actinoplanes palleronii</name>
    <dbReference type="NCBI Taxonomy" id="113570"/>
    <lineage>
        <taxon>Bacteria</taxon>
        <taxon>Bacillati</taxon>
        <taxon>Actinomycetota</taxon>
        <taxon>Actinomycetes</taxon>
        <taxon>Micromonosporales</taxon>
        <taxon>Micromonosporaceae</taxon>
        <taxon>Actinoplanes</taxon>
    </lineage>
</organism>
<evidence type="ECO:0000256" key="1">
    <source>
        <dbReference type="SAM" id="SignalP"/>
    </source>
</evidence>
<evidence type="ECO:0000313" key="3">
    <source>
        <dbReference type="Proteomes" id="UP000624709"/>
    </source>
</evidence>